<sequence length="109" mass="11905">MKNAIPVVDCPGSVCIKAVITEPPAKREVCVQGAAIVRDCWSRVVAATGELALDPKPRKDMVKLSEDEKADRVLGIIYTCHGFLCNSSIQLHLVPVIVLTLLNYILHLL</sequence>
<gene>
    <name evidence="1" type="ORF">CYNAS_LOCUS521</name>
</gene>
<comment type="caution">
    <text evidence="1">The sequence shown here is derived from an EMBL/GenBank/DDBJ whole genome shotgun (WGS) entry which is preliminary data.</text>
</comment>
<evidence type="ECO:0000313" key="2">
    <source>
        <dbReference type="Proteomes" id="UP001176961"/>
    </source>
</evidence>
<proteinExistence type="predicted"/>
<name>A0AA36DLE2_CYLNA</name>
<dbReference type="Proteomes" id="UP001176961">
    <property type="component" value="Unassembled WGS sequence"/>
</dbReference>
<reference evidence="1" key="1">
    <citation type="submission" date="2023-07" db="EMBL/GenBank/DDBJ databases">
        <authorList>
            <consortium name="CYATHOMIX"/>
        </authorList>
    </citation>
    <scope>NUCLEOTIDE SEQUENCE</scope>
    <source>
        <strain evidence="1">N/A</strain>
    </source>
</reference>
<keyword evidence="2" id="KW-1185">Reference proteome</keyword>
<dbReference type="AlphaFoldDB" id="A0AA36DLE2"/>
<protein>
    <submittedName>
        <fullName evidence="1">Uncharacterized protein</fullName>
    </submittedName>
</protein>
<accession>A0AA36DLE2</accession>
<evidence type="ECO:0000313" key="1">
    <source>
        <dbReference type="EMBL" id="CAJ0588538.1"/>
    </source>
</evidence>
<organism evidence="1 2">
    <name type="scientific">Cylicocyclus nassatus</name>
    <name type="common">Nematode worm</name>
    <dbReference type="NCBI Taxonomy" id="53992"/>
    <lineage>
        <taxon>Eukaryota</taxon>
        <taxon>Metazoa</taxon>
        <taxon>Ecdysozoa</taxon>
        <taxon>Nematoda</taxon>
        <taxon>Chromadorea</taxon>
        <taxon>Rhabditida</taxon>
        <taxon>Rhabditina</taxon>
        <taxon>Rhabditomorpha</taxon>
        <taxon>Strongyloidea</taxon>
        <taxon>Strongylidae</taxon>
        <taxon>Cylicocyclus</taxon>
    </lineage>
</organism>
<dbReference type="EMBL" id="CATQJL010000001">
    <property type="protein sequence ID" value="CAJ0588538.1"/>
    <property type="molecule type" value="Genomic_DNA"/>
</dbReference>